<evidence type="ECO:0008006" key="3">
    <source>
        <dbReference type="Google" id="ProtNLM"/>
    </source>
</evidence>
<proteinExistence type="predicted"/>
<evidence type="ECO:0000313" key="2">
    <source>
        <dbReference type="Proteomes" id="UP000489600"/>
    </source>
</evidence>
<dbReference type="OrthoDB" id="1110889at2759"/>
<dbReference type="AlphaFoldDB" id="A0A565BBU8"/>
<dbReference type="Proteomes" id="UP000489600">
    <property type="component" value="Unassembled WGS sequence"/>
</dbReference>
<organism evidence="1 2">
    <name type="scientific">Arabis nemorensis</name>
    <dbReference type="NCBI Taxonomy" id="586526"/>
    <lineage>
        <taxon>Eukaryota</taxon>
        <taxon>Viridiplantae</taxon>
        <taxon>Streptophyta</taxon>
        <taxon>Embryophyta</taxon>
        <taxon>Tracheophyta</taxon>
        <taxon>Spermatophyta</taxon>
        <taxon>Magnoliopsida</taxon>
        <taxon>eudicotyledons</taxon>
        <taxon>Gunneridae</taxon>
        <taxon>Pentapetalae</taxon>
        <taxon>rosids</taxon>
        <taxon>malvids</taxon>
        <taxon>Brassicales</taxon>
        <taxon>Brassicaceae</taxon>
        <taxon>Arabideae</taxon>
        <taxon>Arabis</taxon>
    </lineage>
</organism>
<protein>
    <recommendedName>
        <fullName evidence="3">Retrotransposon gag domain-containing protein</fullName>
    </recommendedName>
</protein>
<gene>
    <name evidence="1" type="ORF">ANE_LOCUS9538</name>
</gene>
<keyword evidence="2" id="KW-1185">Reference proteome</keyword>
<evidence type="ECO:0000313" key="1">
    <source>
        <dbReference type="EMBL" id="VVA99093.1"/>
    </source>
</evidence>
<accession>A0A565BBU8</accession>
<name>A0A565BBU8_9BRAS</name>
<reference evidence="1" key="1">
    <citation type="submission" date="2019-07" db="EMBL/GenBank/DDBJ databases">
        <authorList>
            <person name="Dittberner H."/>
        </authorList>
    </citation>
    <scope>NUCLEOTIDE SEQUENCE [LARGE SCALE GENOMIC DNA]</scope>
</reference>
<sequence>MLPKEISKKLWRGVIASLMIKEEPPDAQIQSHMNRNGDLAQGQEVLRMKLFQGRGYDEVIVPVGETELHQTCTNRIGHYKDTYAFLGASKINHEYSEHETTWETFSDHLQIANTSNQPNRSYDEGDIQFASLSLNKNTIHTTTNNYEGEFDKDRPWCEETDSQISLVETDPFDEEPWNNKSEPRDSVGDELKFEEEAEPFNNTNQSESWEYLTEDEIDFEPCHICFASHHQGPEAYLRWERDMKNWLQANQIPEEEKTSYAEDTLTEDAFRQWKQDAYARLEYDVPDASWEEMKQILRKEFVEDADCKSNIKIYTNPEPRRWILATKPNPKAKEKKASCPEPKKVFTSTIEEKTVDASRFASSINGGTRFLKKPCVTQDPTQKSKS</sequence>
<comment type="caution">
    <text evidence="1">The sequence shown here is derived from an EMBL/GenBank/DDBJ whole genome shotgun (WGS) entry which is preliminary data.</text>
</comment>
<dbReference type="EMBL" id="CABITT030000003">
    <property type="protein sequence ID" value="VVA99093.1"/>
    <property type="molecule type" value="Genomic_DNA"/>
</dbReference>